<gene>
    <name evidence="9" type="ORF">IW967_08955</name>
</gene>
<comment type="caution">
    <text evidence="9">The sequence shown here is derived from an EMBL/GenBank/DDBJ whole genome shotgun (WGS) entry which is preliminary data.</text>
</comment>
<dbReference type="InterPro" id="IPR003593">
    <property type="entry name" value="AAA+_ATPase"/>
</dbReference>
<evidence type="ECO:0000259" key="8">
    <source>
        <dbReference type="PROSITE" id="PS50893"/>
    </source>
</evidence>
<dbReference type="PANTHER" id="PTHR43297:SF9">
    <property type="entry name" value="ABC TRANSPORTER ATP-BINDING PROTEIN"/>
    <property type="match status" value="1"/>
</dbReference>
<keyword evidence="6 9" id="KW-0067">ATP-binding</keyword>
<evidence type="ECO:0000313" key="9">
    <source>
        <dbReference type="EMBL" id="MBF8377994.1"/>
    </source>
</evidence>
<evidence type="ECO:0000256" key="6">
    <source>
        <dbReference type="ARBA" id="ARBA00022840"/>
    </source>
</evidence>
<dbReference type="EMBL" id="JADPKZ010000040">
    <property type="protein sequence ID" value="MBF8377994.1"/>
    <property type="molecule type" value="Genomic_DNA"/>
</dbReference>
<name>A0ABS0F3X8_9BACL</name>
<evidence type="ECO:0000313" key="10">
    <source>
        <dbReference type="Proteomes" id="UP000642910"/>
    </source>
</evidence>
<keyword evidence="7" id="KW-0472">Membrane</keyword>
<dbReference type="PROSITE" id="PS00211">
    <property type="entry name" value="ABC_TRANSPORTER_1"/>
    <property type="match status" value="1"/>
</dbReference>
<accession>A0ABS0F3X8</accession>
<keyword evidence="10" id="KW-1185">Reference proteome</keyword>
<proteinExistence type="inferred from homology"/>
<dbReference type="InterPro" id="IPR017871">
    <property type="entry name" value="ABC_transporter-like_CS"/>
</dbReference>
<dbReference type="InterPro" id="IPR003439">
    <property type="entry name" value="ABC_transporter-like_ATP-bd"/>
</dbReference>
<keyword evidence="3" id="KW-0813">Transport</keyword>
<dbReference type="CDD" id="cd03257">
    <property type="entry name" value="ABC_NikE_OppD_transporters"/>
    <property type="match status" value="1"/>
</dbReference>
<organism evidence="9 10">
    <name type="scientific">Alicyclobacillus mali</name>
    <name type="common">ex Roth et al. 2021</name>
    <dbReference type="NCBI Taxonomy" id="1123961"/>
    <lineage>
        <taxon>Bacteria</taxon>
        <taxon>Bacillati</taxon>
        <taxon>Bacillota</taxon>
        <taxon>Bacilli</taxon>
        <taxon>Bacillales</taxon>
        <taxon>Alicyclobacillaceae</taxon>
        <taxon>Alicyclobacillus</taxon>
    </lineage>
</organism>
<evidence type="ECO:0000256" key="1">
    <source>
        <dbReference type="ARBA" id="ARBA00004202"/>
    </source>
</evidence>
<dbReference type="InterPro" id="IPR013563">
    <property type="entry name" value="Oligopep_ABC_C"/>
</dbReference>
<dbReference type="InterPro" id="IPR050388">
    <property type="entry name" value="ABC_Ni/Peptide_Import"/>
</dbReference>
<evidence type="ECO:0000256" key="7">
    <source>
        <dbReference type="ARBA" id="ARBA00023136"/>
    </source>
</evidence>
<dbReference type="Proteomes" id="UP000642910">
    <property type="component" value="Unassembled WGS sequence"/>
</dbReference>
<dbReference type="GO" id="GO:0005524">
    <property type="term" value="F:ATP binding"/>
    <property type="evidence" value="ECO:0007669"/>
    <property type="project" value="UniProtKB-KW"/>
</dbReference>
<evidence type="ECO:0000256" key="5">
    <source>
        <dbReference type="ARBA" id="ARBA00022741"/>
    </source>
</evidence>
<protein>
    <submittedName>
        <fullName evidence="9">ABC transporter ATP-binding protein</fullName>
    </submittedName>
</protein>
<evidence type="ECO:0000256" key="2">
    <source>
        <dbReference type="ARBA" id="ARBA00005417"/>
    </source>
</evidence>
<sequence>MTVSQPLLSIEDLRVEFDRGEDTVYAVNGVSFSIAEGETLGIVGESGSGKSVTLMSAIGLIRENGRIRSGRAMFQGTDLLKLSERQLEDIRGREIGVVFQDPMTSLNPVMRIGDQIMEAMLAHHFCSHREAFERTLQLLHEMGIPEPKARFRNYPHEFSGGMRQRIMIAIALACEPQLLIADEPTTALDVTVQMQILALLQEQRRKRNMSVAIITHDFGVATNFCDRIIVLYAGQIMEVADTGTFLRESAHPYTVGLKHSIIEIGHRARPLQPIPGMAPTITEMPHSCSFASRCPFAAERCRSELPQLREIGPGHWVACHRAEEVLADVI</sequence>
<evidence type="ECO:0000256" key="4">
    <source>
        <dbReference type="ARBA" id="ARBA00022475"/>
    </source>
</evidence>
<reference evidence="9 10" key="1">
    <citation type="submission" date="2020-11" db="EMBL/GenBank/DDBJ databases">
        <title>Genomic insight of Alicyclobacillus mali FL 18 reveals a new arsenic-resistant strain, with potential in environmental biotechnology.</title>
        <authorList>
            <person name="Fiorentino G."/>
            <person name="Gallo G."/>
            <person name="Aulitto M."/>
        </authorList>
    </citation>
    <scope>NUCLEOTIDE SEQUENCE [LARGE SCALE GENOMIC DNA]</scope>
    <source>
        <strain evidence="9 10">FL 18</strain>
    </source>
</reference>
<dbReference type="SUPFAM" id="SSF52540">
    <property type="entry name" value="P-loop containing nucleoside triphosphate hydrolases"/>
    <property type="match status" value="1"/>
</dbReference>
<evidence type="ECO:0000256" key="3">
    <source>
        <dbReference type="ARBA" id="ARBA00022448"/>
    </source>
</evidence>
<comment type="similarity">
    <text evidence="2">Belongs to the ABC transporter superfamily.</text>
</comment>
<dbReference type="NCBIfam" id="TIGR01727">
    <property type="entry name" value="oligo_HPY"/>
    <property type="match status" value="1"/>
</dbReference>
<dbReference type="PANTHER" id="PTHR43297">
    <property type="entry name" value="OLIGOPEPTIDE TRANSPORT ATP-BINDING PROTEIN APPD"/>
    <property type="match status" value="1"/>
</dbReference>
<keyword evidence="5" id="KW-0547">Nucleotide-binding</keyword>
<comment type="subcellular location">
    <subcellularLocation>
        <location evidence="1">Cell membrane</location>
        <topology evidence="1">Peripheral membrane protein</topology>
    </subcellularLocation>
</comment>
<keyword evidence="4" id="KW-1003">Cell membrane</keyword>
<dbReference type="InterPro" id="IPR027417">
    <property type="entry name" value="P-loop_NTPase"/>
</dbReference>
<dbReference type="SMART" id="SM00382">
    <property type="entry name" value="AAA"/>
    <property type="match status" value="1"/>
</dbReference>
<dbReference type="Gene3D" id="3.40.50.300">
    <property type="entry name" value="P-loop containing nucleotide triphosphate hydrolases"/>
    <property type="match status" value="1"/>
</dbReference>
<feature type="domain" description="ABC transporter" evidence="8">
    <location>
        <begin position="8"/>
        <end position="258"/>
    </location>
</feature>
<dbReference type="PROSITE" id="PS50893">
    <property type="entry name" value="ABC_TRANSPORTER_2"/>
    <property type="match status" value="1"/>
</dbReference>
<dbReference type="Pfam" id="PF00005">
    <property type="entry name" value="ABC_tran"/>
    <property type="match status" value="1"/>
</dbReference>
<dbReference type="Pfam" id="PF08352">
    <property type="entry name" value="oligo_HPY"/>
    <property type="match status" value="1"/>
</dbReference>